<sequence>MSSSSKSDGDSSFDAEELLQIGTRCRELRKEKDMLRDSQPQSFELIRRLELHVKQLSEARTEDKKHIQKLERELLNCSQEIDYLQDQLNATNTEVYTLGGHVHELELKLANMEHLQANNGQLREELKRCDSEHLLLLQELESKEIELQESALCIGKLEESISSLTLDSQCEIESMKLDMIALEQACFKAKKTQEETIQENARMNGLIKELEFQILEAKETIECVEKENIELRDKLVTSDVNSKLFLQQIEEWLENKDTSQLNTQSCSSEIEHQSNMSKEMREALGPCFSKLATLLGPESNLKKWMESMSHQIRKYEVLVKQLKDELREEKSKAKEEADDLAQEMAELRYQMTGLLEEECKRRACIEQASLQRISELEAQIERERRKFFAAVGHLHEAA</sequence>
<dbReference type="PANTHER" id="PTHR36390">
    <property type="entry name" value="MYOSIN HEAVY CHAIN-LIKE PROTEIN"/>
    <property type="match status" value="1"/>
</dbReference>
<feature type="coiled-coil region" evidence="1">
    <location>
        <begin position="207"/>
        <end position="234"/>
    </location>
</feature>
<proteinExistence type="predicted"/>
<keyword evidence="1" id="KW-0175">Coiled coil</keyword>
<dbReference type="PANTHER" id="PTHR36390:SF1">
    <property type="entry name" value="MYOSIN HEAVY CHAIN-LIKE PROTEIN"/>
    <property type="match status" value="1"/>
</dbReference>
<evidence type="ECO:0000313" key="3">
    <source>
        <dbReference type="Proteomes" id="UP000807159"/>
    </source>
</evidence>
<feature type="coiled-coil region" evidence="1">
    <location>
        <begin position="53"/>
        <end position="132"/>
    </location>
</feature>
<keyword evidence="3" id="KW-1185">Reference proteome</keyword>
<dbReference type="AlphaFoldDB" id="A0A8T2X0W7"/>
<reference evidence="2" key="1">
    <citation type="journal article" date="2021" name="J. Hered.">
        <title>Genome Assembly of Salicaceae Populus deltoides (Eastern Cottonwood) I-69 Based on Nanopore Sequencing and Hi-C Technologies.</title>
        <authorList>
            <person name="Bai S."/>
            <person name="Wu H."/>
            <person name="Zhang J."/>
            <person name="Pan Z."/>
            <person name="Zhao W."/>
            <person name="Li Z."/>
            <person name="Tong C."/>
        </authorList>
    </citation>
    <scope>NUCLEOTIDE SEQUENCE</scope>
    <source>
        <tissue evidence="2">Leaf</tissue>
    </source>
</reference>
<organism evidence="2 3">
    <name type="scientific">Populus deltoides</name>
    <name type="common">Eastern poplar</name>
    <name type="synonym">Eastern cottonwood</name>
    <dbReference type="NCBI Taxonomy" id="3696"/>
    <lineage>
        <taxon>Eukaryota</taxon>
        <taxon>Viridiplantae</taxon>
        <taxon>Streptophyta</taxon>
        <taxon>Embryophyta</taxon>
        <taxon>Tracheophyta</taxon>
        <taxon>Spermatophyta</taxon>
        <taxon>Magnoliopsida</taxon>
        <taxon>eudicotyledons</taxon>
        <taxon>Gunneridae</taxon>
        <taxon>Pentapetalae</taxon>
        <taxon>rosids</taxon>
        <taxon>fabids</taxon>
        <taxon>Malpighiales</taxon>
        <taxon>Salicaceae</taxon>
        <taxon>Saliceae</taxon>
        <taxon>Populus</taxon>
    </lineage>
</organism>
<evidence type="ECO:0000313" key="2">
    <source>
        <dbReference type="EMBL" id="KAH8487265.1"/>
    </source>
</evidence>
<accession>A0A8T2X0W7</accession>
<feature type="coiled-coil region" evidence="1">
    <location>
        <begin position="305"/>
        <end position="386"/>
    </location>
</feature>
<comment type="caution">
    <text evidence="2">The sequence shown here is derived from an EMBL/GenBank/DDBJ whole genome shotgun (WGS) entry which is preliminary data.</text>
</comment>
<dbReference type="EMBL" id="JACEGQ020000015">
    <property type="protein sequence ID" value="KAH8487265.1"/>
    <property type="molecule type" value="Genomic_DNA"/>
</dbReference>
<dbReference type="Proteomes" id="UP000807159">
    <property type="component" value="Chromosome 15"/>
</dbReference>
<evidence type="ECO:0000256" key="1">
    <source>
        <dbReference type="SAM" id="Coils"/>
    </source>
</evidence>
<gene>
    <name evidence="2" type="ORF">H0E87_026014</name>
</gene>
<name>A0A8T2X0W7_POPDE</name>
<protein>
    <submittedName>
        <fullName evidence="2">Uncharacterized protein</fullName>
    </submittedName>
</protein>